<dbReference type="InterPro" id="IPR027417">
    <property type="entry name" value="P-loop_NTPase"/>
</dbReference>
<organism evidence="1 2">
    <name type="scientific">Amnibacterium endophyticum</name>
    <dbReference type="NCBI Taxonomy" id="2109337"/>
    <lineage>
        <taxon>Bacteria</taxon>
        <taxon>Bacillati</taxon>
        <taxon>Actinomycetota</taxon>
        <taxon>Actinomycetes</taxon>
        <taxon>Micrococcales</taxon>
        <taxon>Microbacteriaceae</taxon>
        <taxon>Amnibacterium</taxon>
    </lineage>
</organism>
<keyword evidence="2" id="KW-1185">Reference proteome</keyword>
<reference evidence="2" key="1">
    <citation type="journal article" date="2019" name="Int. J. Syst. Evol. Microbiol.">
        <title>The Global Catalogue of Microorganisms (GCM) 10K type strain sequencing project: providing services to taxonomists for standard genome sequencing and annotation.</title>
        <authorList>
            <consortium name="The Broad Institute Genomics Platform"/>
            <consortium name="The Broad Institute Genome Sequencing Center for Infectious Disease"/>
            <person name="Wu L."/>
            <person name="Ma J."/>
        </authorList>
    </citation>
    <scope>NUCLEOTIDE SEQUENCE [LARGE SCALE GENOMIC DNA]</scope>
    <source>
        <strain evidence="2">CGMCC 1.12471</strain>
    </source>
</reference>
<accession>A0ABW4LI57</accession>
<gene>
    <name evidence="1" type="ORF">ACFSBI_09860</name>
</gene>
<dbReference type="Gene3D" id="3.40.50.300">
    <property type="entry name" value="P-loop containing nucleotide triphosphate hydrolases"/>
    <property type="match status" value="1"/>
</dbReference>
<proteinExistence type="predicted"/>
<dbReference type="Pfam" id="PF13671">
    <property type="entry name" value="AAA_33"/>
    <property type="match status" value="1"/>
</dbReference>
<protein>
    <submittedName>
        <fullName evidence="1">AAA family ATPase</fullName>
    </submittedName>
</protein>
<dbReference type="EMBL" id="JBHUEA010000014">
    <property type="protein sequence ID" value="MFD1721856.1"/>
    <property type="molecule type" value="Genomic_DNA"/>
</dbReference>
<evidence type="ECO:0000313" key="1">
    <source>
        <dbReference type="EMBL" id="MFD1721856.1"/>
    </source>
</evidence>
<dbReference type="Proteomes" id="UP001597347">
    <property type="component" value="Unassembled WGS sequence"/>
</dbReference>
<name>A0ABW4LI57_9MICO</name>
<dbReference type="RefSeq" id="WP_377934468.1">
    <property type="nucleotide sequence ID" value="NZ_JBHUEA010000014.1"/>
</dbReference>
<evidence type="ECO:0000313" key="2">
    <source>
        <dbReference type="Proteomes" id="UP001597347"/>
    </source>
</evidence>
<comment type="caution">
    <text evidence="1">The sequence shown here is derived from an EMBL/GenBank/DDBJ whole genome shotgun (WGS) entry which is preliminary data.</text>
</comment>
<sequence length="179" mass="19510">MIKQDVQVPGAVVLLMGRSFSGKSTVADELAQALDARVLGYDAINAERGLRGGDGIPVEDWLRTNTVAHSRAAVLLDADLTVVVDDTSSPRFLRDEWRQLATDSRARFVLVFIDVATEVIQERLLANRGDAARHDVIDSVMADHLDAFDPPTSDEAHLHFDDTVHINTVVAAVRAALSQ</sequence>
<dbReference type="SUPFAM" id="SSF52540">
    <property type="entry name" value="P-loop containing nucleoside triphosphate hydrolases"/>
    <property type="match status" value="1"/>
</dbReference>